<feature type="transmembrane region" description="Helical" evidence="8">
    <location>
        <begin position="417"/>
        <end position="439"/>
    </location>
</feature>
<feature type="domain" description="ABC3 transporter permease C-terminal" evidence="9">
    <location>
        <begin position="321"/>
        <end position="447"/>
    </location>
</feature>
<name>A0ABS4ING9_9BACL</name>
<feature type="region of interest" description="Disordered" evidence="7">
    <location>
        <begin position="238"/>
        <end position="259"/>
    </location>
</feature>
<organism evidence="11 12">
    <name type="scientific">Paenibacillus eucommiae</name>
    <dbReference type="NCBI Taxonomy" id="1355755"/>
    <lineage>
        <taxon>Bacteria</taxon>
        <taxon>Bacillati</taxon>
        <taxon>Bacillota</taxon>
        <taxon>Bacilli</taxon>
        <taxon>Bacillales</taxon>
        <taxon>Paenibacillaceae</taxon>
        <taxon>Paenibacillus</taxon>
    </lineage>
</organism>
<dbReference type="PROSITE" id="PS51257">
    <property type="entry name" value="PROKAR_LIPOPROTEIN"/>
    <property type="match status" value="1"/>
</dbReference>
<dbReference type="EMBL" id="JAGGLB010000002">
    <property type="protein sequence ID" value="MBP1989089.1"/>
    <property type="molecule type" value="Genomic_DNA"/>
</dbReference>
<dbReference type="Proteomes" id="UP001519287">
    <property type="component" value="Unassembled WGS sequence"/>
</dbReference>
<evidence type="ECO:0000259" key="9">
    <source>
        <dbReference type="Pfam" id="PF02687"/>
    </source>
</evidence>
<keyword evidence="4 8" id="KW-1133">Transmembrane helix</keyword>
<keyword evidence="2" id="KW-1003">Cell membrane</keyword>
<evidence type="ECO:0000256" key="7">
    <source>
        <dbReference type="SAM" id="MobiDB-lite"/>
    </source>
</evidence>
<reference evidence="11 12" key="1">
    <citation type="submission" date="2021-03" db="EMBL/GenBank/DDBJ databases">
        <title>Genomic Encyclopedia of Type Strains, Phase IV (KMG-IV): sequencing the most valuable type-strain genomes for metagenomic binning, comparative biology and taxonomic classification.</title>
        <authorList>
            <person name="Goeker M."/>
        </authorList>
    </citation>
    <scope>NUCLEOTIDE SEQUENCE [LARGE SCALE GENOMIC DNA]</scope>
    <source>
        <strain evidence="11 12">DSM 26048</strain>
    </source>
</reference>
<dbReference type="InterPro" id="IPR050250">
    <property type="entry name" value="Macrolide_Exporter_MacB"/>
</dbReference>
<evidence type="ECO:0000256" key="8">
    <source>
        <dbReference type="SAM" id="Phobius"/>
    </source>
</evidence>
<comment type="similarity">
    <text evidence="6">Belongs to the ABC-4 integral membrane protein family.</text>
</comment>
<proteinExistence type="inferred from homology"/>
<dbReference type="PANTHER" id="PTHR30572">
    <property type="entry name" value="MEMBRANE COMPONENT OF TRANSPORTER-RELATED"/>
    <property type="match status" value="1"/>
</dbReference>
<protein>
    <submittedName>
        <fullName evidence="11">Acetoin utilization transport system permease protein</fullName>
    </submittedName>
</protein>
<keyword evidence="5 8" id="KW-0472">Membrane</keyword>
<feature type="domain" description="MacB-like periplasmic core" evidence="10">
    <location>
        <begin position="22"/>
        <end position="293"/>
    </location>
</feature>
<evidence type="ECO:0000256" key="5">
    <source>
        <dbReference type="ARBA" id="ARBA00023136"/>
    </source>
</evidence>
<dbReference type="RefSeq" id="WP_209969911.1">
    <property type="nucleotide sequence ID" value="NZ_JAGGLB010000002.1"/>
</dbReference>
<sequence length="458" mass="50258">MTFKDKLSFVRQNMKKNRSRVFMTVLATAMGCAFLIVLASVGFGLQRSVVQQITGDGLLTEISVHGKSLDGNYYPLADKDLAGLKAVKNVKAVTHKQFIQQNIQFYWNEFEASAPAVAVDFEEEAKAGLELSAGGLPTAEHEVIAGFHFASALKGYKEKDENIMTQNNAEMIGKTIEMEASQWEGGKQLIKRFPVTVVGIAKKPTKEWIKDTNLSISGSMLQQIEEFTKTIRGIQLPQQTEQEQQGTGSEQNGSEAVQQMKDELDISKPRSYDNVNVYAKDAKNVKNISDEINSNGYTSYSIANELEQINVFFLVLKIGLIFVGTIAILIASIGIYNTMTMAVTERSQDIGIMKAIGAHPSTIKNIFLIESSYIGLQGAVVGTIVAYGISYVVNIALPFVILNFAKESSPEGLIFSYIPWSLSLLCIAISFGVAVLSGVRPARRATQVDVLKALRRDI</sequence>
<keyword evidence="12" id="KW-1185">Reference proteome</keyword>
<feature type="transmembrane region" description="Helical" evidence="8">
    <location>
        <begin position="21"/>
        <end position="45"/>
    </location>
</feature>
<comment type="caution">
    <text evidence="11">The sequence shown here is derived from an EMBL/GenBank/DDBJ whole genome shotgun (WGS) entry which is preliminary data.</text>
</comment>
<feature type="transmembrane region" description="Helical" evidence="8">
    <location>
        <begin position="311"/>
        <end position="336"/>
    </location>
</feature>
<feature type="compositionally biased region" description="Low complexity" evidence="7">
    <location>
        <begin position="238"/>
        <end position="255"/>
    </location>
</feature>
<evidence type="ECO:0000256" key="6">
    <source>
        <dbReference type="ARBA" id="ARBA00038076"/>
    </source>
</evidence>
<dbReference type="PANTHER" id="PTHR30572:SF4">
    <property type="entry name" value="ABC TRANSPORTER PERMEASE YTRF"/>
    <property type="match status" value="1"/>
</dbReference>
<evidence type="ECO:0000256" key="2">
    <source>
        <dbReference type="ARBA" id="ARBA00022475"/>
    </source>
</evidence>
<accession>A0ABS4ING9</accession>
<evidence type="ECO:0000313" key="12">
    <source>
        <dbReference type="Proteomes" id="UP001519287"/>
    </source>
</evidence>
<dbReference type="Pfam" id="PF12704">
    <property type="entry name" value="MacB_PCD"/>
    <property type="match status" value="1"/>
</dbReference>
<dbReference type="InterPro" id="IPR025857">
    <property type="entry name" value="MacB_PCD"/>
</dbReference>
<evidence type="ECO:0000256" key="3">
    <source>
        <dbReference type="ARBA" id="ARBA00022692"/>
    </source>
</evidence>
<keyword evidence="3 8" id="KW-0812">Transmembrane</keyword>
<feature type="transmembrane region" description="Helical" evidence="8">
    <location>
        <begin position="373"/>
        <end position="397"/>
    </location>
</feature>
<evidence type="ECO:0000256" key="4">
    <source>
        <dbReference type="ARBA" id="ARBA00022989"/>
    </source>
</evidence>
<dbReference type="InterPro" id="IPR003838">
    <property type="entry name" value="ABC3_permease_C"/>
</dbReference>
<evidence type="ECO:0000259" key="10">
    <source>
        <dbReference type="Pfam" id="PF12704"/>
    </source>
</evidence>
<evidence type="ECO:0000313" key="11">
    <source>
        <dbReference type="EMBL" id="MBP1989089.1"/>
    </source>
</evidence>
<comment type="subcellular location">
    <subcellularLocation>
        <location evidence="1">Cell membrane</location>
        <topology evidence="1">Multi-pass membrane protein</topology>
    </subcellularLocation>
</comment>
<evidence type="ECO:0000256" key="1">
    <source>
        <dbReference type="ARBA" id="ARBA00004651"/>
    </source>
</evidence>
<dbReference type="Pfam" id="PF02687">
    <property type="entry name" value="FtsX"/>
    <property type="match status" value="1"/>
</dbReference>
<gene>
    <name evidence="11" type="ORF">J2Z66_000684</name>
</gene>